<dbReference type="PROSITE" id="PS51257">
    <property type="entry name" value="PROKAR_LIPOPROTEIN"/>
    <property type="match status" value="1"/>
</dbReference>
<organism evidence="3 4">
    <name type="scientific">Aphanomyces stellatus</name>
    <dbReference type="NCBI Taxonomy" id="120398"/>
    <lineage>
        <taxon>Eukaryota</taxon>
        <taxon>Sar</taxon>
        <taxon>Stramenopiles</taxon>
        <taxon>Oomycota</taxon>
        <taxon>Saprolegniomycetes</taxon>
        <taxon>Saprolegniales</taxon>
        <taxon>Verrucalvaceae</taxon>
        <taxon>Aphanomyces</taxon>
    </lineage>
</organism>
<dbReference type="InterPro" id="IPR011009">
    <property type="entry name" value="Kinase-like_dom_sf"/>
</dbReference>
<dbReference type="Proteomes" id="UP000332933">
    <property type="component" value="Unassembled WGS sequence"/>
</dbReference>
<gene>
    <name evidence="3" type="primary">Aste57867_4117</name>
    <name evidence="2" type="ORF">As57867_004106</name>
    <name evidence="3" type="ORF">ASTE57867_4117</name>
</gene>
<evidence type="ECO:0000256" key="1">
    <source>
        <dbReference type="SAM" id="Phobius"/>
    </source>
</evidence>
<sequence length="450" mass="50858">MMSVSKATSTSLSSGESVNVWYGLLMGVCGCVGLLLLGFISYYCYKIRQDKQRRSTMPSSRYESSHLLTRTNLDWPTAMAPTASANIYLSPIPEEFHDADDVYDEGTRDKDYVKQFCDQSEEFMWLDKPALYMGKNRSKRMYLLGRASMPQVTAARFNLSVTTEKRYTQLLCTIFPPAAHTMDLVLLRAFFKHLHTHCPHVLPVLEIDQMPESRKMLCITPYVPQGSLKDYIFHRCKTAMVQIPYHHKYKRHGTGKPLGHSTISRYGRDILLGMLELEHAGLPYYQLHSGNVLLHADQATLSGYEAIFFQPTSPTATAVAPQTSPIRLFGQLLFEMVFGSEWTPNRMRLDGSISYGTLKPPVDQVHEVLDAIFAPNADATLTIESILAMPLFRKSPPRPVRSFSRRDQLLMDKSKDSLMKQRLSPEMQALVKAVVQANHEPADAIVIQVA</sequence>
<keyword evidence="1" id="KW-1133">Transmembrane helix</keyword>
<dbReference type="EMBL" id="CAADRA010000884">
    <property type="protein sequence ID" value="VFT81247.1"/>
    <property type="molecule type" value="Genomic_DNA"/>
</dbReference>
<evidence type="ECO:0000313" key="3">
    <source>
        <dbReference type="EMBL" id="VFT81247.1"/>
    </source>
</evidence>
<name>A0A485KCL7_9STRA</name>
<protein>
    <submittedName>
        <fullName evidence="3">Aste57867_4117 protein</fullName>
    </submittedName>
</protein>
<dbReference type="OrthoDB" id="10045021at2759"/>
<evidence type="ECO:0000313" key="2">
    <source>
        <dbReference type="EMBL" id="KAF0713981.1"/>
    </source>
</evidence>
<feature type="transmembrane region" description="Helical" evidence="1">
    <location>
        <begin position="20"/>
        <end position="45"/>
    </location>
</feature>
<reference evidence="2" key="2">
    <citation type="submission" date="2019-06" db="EMBL/GenBank/DDBJ databases">
        <title>Genomics analysis of Aphanomyces spp. identifies a new class of oomycete effector associated with host adaptation.</title>
        <authorList>
            <person name="Gaulin E."/>
        </authorList>
    </citation>
    <scope>NUCLEOTIDE SEQUENCE</scope>
    <source>
        <strain evidence="2">CBS 578.67</strain>
    </source>
</reference>
<accession>A0A485KCL7</accession>
<dbReference type="Gene3D" id="1.10.510.10">
    <property type="entry name" value="Transferase(Phosphotransferase) domain 1"/>
    <property type="match status" value="1"/>
</dbReference>
<reference evidence="3 4" key="1">
    <citation type="submission" date="2019-03" db="EMBL/GenBank/DDBJ databases">
        <authorList>
            <person name="Gaulin E."/>
            <person name="Dumas B."/>
        </authorList>
    </citation>
    <scope>NUCLEOTIDE SEQUENCE [LARGE SCALE GENOMIC DNA]</scope>
    <source>
        <strain evidence="3">CBS 568.67</strain>
    </source>
</reference>
<dbReference type="EMBL" id="VJMH01000884">
    <property type="protein sequence ID" value="KAF0713981.1"/>
    <property type="molecule type" value="Genomic_DNA"/>
</dbReference>
<dbReference type="AlphaFoldDB" id="A0A485KCL7"/>
<proteinExistence type="predicted"/>
<keyword evidence="1" id="KW-0472">Membrane</keyword>
<dbReference type="SUPFAM" id="SSF56112">
    <property type="entry name" value="Protein kinase-like (PK-like)"/>
    <property type="match status" value="1"/>
</dbReference>
<keyword evidence="1" id="KW-0812">Transmembrane</keyword>
<keyword evidence="4" id="KW-1185">Reference proteome</keyword>
<evidence type="ECO:0000313" key="4">
    <source>
        <dbReference type="Proteomes" id="UP000332933"/>
    </source>
</evidence>